<evidence type="ECO:0000313" key="6">
    <source>
        <dbReference type="EMBL" id="KAJ4969841.1"/>
    </source>
</evidence>
<dbReference type="PANTHER" id="PTHR31250">
    <property type="entry name" value="IQ DOMAIN-CONTAINING PROTEIN IQM3"/>
    <property type="match status" value="1"/>
</dbReference>
<feature type="region of interest" description="Disordered" evidence="5">
    <location>
        <begin position="452"/>
        <end position="492"/>
    </location>
</feature>
<comment type="subcellular location">
    <subcellularLocation>
        <location evidence="2">Cytoplasm</location>
    </subcellularLocation>
    <subcellularLocation>
        <location evidence="1">Nucleus</location>
    </subcellularLocation>
</comment>
<evidence type="ECO:0000256" key="1">
    <source>
        <dbReference type="ARBA" id="ARBA00004123"/>
    </source>
</evidence>
<sequence length="619" mass="70838">MSTALQSVSLNGRDSEPTILKSLGSGRMLLERPFIFNTSEMETMISMKSPSLINENQDFFHSFRSREIANPFPATEIEKSPRRSLLQPGSPKHRAALKLQKVYKSFRTRRKLADCAVLVEQQWWKLLDFAELKRSSISFFDIEKHETAISRWSRARTRAAKVGKGLSKDNKAQKLALQHWLEAIDPRHRYGHNLHFYYAQWLHCESRQPFFYWLDIGNGKEVNLVDRCPRLRLQQQCIKYLGPAERKTYEVVVENGKFFFKETGELLDTTEGPEDSKWIFVLSTSKVLYVGQKRKGMFQHSSFLAGGATSAAGRLVVENGILKAIWPHSGHYQPTEENFQEFVAFLKEHNVDLSDVKESPTDEEEEYLNKHSVGVLTSNSSEEDLTEEMTYSSKEDLIQQKTYMETKDMMEKNLTQEKTNSMEQDLKTASESAESKRSLHLHTKLTNLEIPKWNNPFERPENSNPCVVTSNDNSPTGSSSDGYETAEDSIGAEEDYLVPKKNLFEEDQEQKEEEIVPKESILKRIKSHKGMKSYQLGNQLSCKWTTGAGPRIGCVRDYPSELQFRVLEQVNLSPRSLGANSSPRFSTGFSPKASTPTTLGRQTTVTTRSDLRDIFFFQL</sequence>
<feature type="compositionally biased region" description="Basic and acidic residues" evidence="5">
    <location>
        <begin position="424"/>
        <end position="437"/>
    </location>
</feature>
<gene>
    <name evidence="6" type="ORF">NE237_002940</name>
</gene>
<dbReference type="Proteomes" id="UP001141806">
    <property type="component" value="Unassembled WGS sequence"/>
</dbReference>
<dbReference type="EMBL" id="JAMYWD010000005">
    <property type="protein sequence ID" value="KAJ4969841.1"/>
    <property type="molecule type" value="Genomic_DNA"/>
</dbReference>
<dbReference type="GO" id="GO:0005737">
    <property type="term" value="C:cytoplasm"/>
    <property type="evidence" value="ECO:0007669"/>
    <property type="project" value="UniProtKB-SubCell"/>
</dbReference>
<dbReference type="PANTHER" id="PTHR31250:SF14">
    <property type="entry name" value="IQ DOMAIN-CONTAINING PROTEIN IQM2"/>
    <property type="match status" value="1"/>
</dbReference>
<feature type="region of interest" description="Disordered" evidence="5">
    <location>
        <begin position="359"/>
        <end position="388"/>
    </location>
</feature>
<evidence type="ECO:0000313" key="7">
    <source>
        <dbReference type="Proteomes" id="UP001141806"/>
    </source>
</evidence>
<evidence type="ECO:0008006" key="8">
    <source>
        <dbReference type="Google" id="ProtNLM"/>
    </source>
</evidence>
<feature type="compositionally biased region" description="Polar residues" evidence="5">
    <location>
        <begin position="576"/>
        <end position="594"/>
    </location>
</feature>
<feature type="compositionally biased region" description="Polar residues" evidence="5">
    <location>
        <begin position="462"/>
        <end position="482"/>
    </location>
</feature>
<keyword evidence="7" id="KW-1185">Reference proteome</keyword>
<feature type="region of interest" description="Disordered" evidence="5">
    <location>
        <begin position="576"/>
        <end position="604"/>
    </location>
</feature>
<evidence type="ECO:0000256" key="2">
    <source>
        <dbReference type="ARBA" id="ARBA00004496"/>
    </source>
</evidence>
<comment type="caution">
    <text evidence="6">The sequence shown here is derived from an EMBL/GenBank/DDBJ whole genome shotgun (WGS) entry which is preliminary data.</text>
</comment>
<dbReference type="InterPro" id="IPR044159">
    <property type="entry name" value="IQM"/>
</dbReference>
<feature type="compositionally biased region" description="Low complexity" evidence="5">
    <location>
        <begin position="595"/>
        <end position="604"/>
    </location>
</feature>
<name>A0A9Q0KGG3_9MAGN</name>
<proteinExistence type="predicted"/>
<protein>
    <recommendedName>
        <fullName evidence="8">IQ domain-containing protein IQM2</fullName>
    </recommendedName>
</protein>
<evidence type="ECO:0000256" key="4">
    <source>
        <dbReference type="ARBA" id="ARBA00023242"/>
    </source>
</evidence>
<feature type="region of interest" description="Disordered" evidence="5">
    <location>
        <begin position="416"/>
        <end position="440"/>
    </location>
</feature>
<dbReference type="GO" id="GO:0005634">
    <property type="term" value="C:nucleus"/>
    <property type="evidence" value="ECO:0007669"/>
    <property type="project" value="UniProtKB-SubCell"/>
</dbReference>
<dbReference type="AlphaFoldDB" id="A0A9Q0KGG3"/>
<keyword evidence="4" id="KW-0539">Nucleus</keyword>
<keyword evidence="3" id="KW-0963">Cytoplasm</keyword>
<dbReference type="OrthoDB" id="7344096at2759"/>
<accession>A0A9Q0KGG3</accession>
<evidence type="ECO:0000256" key="5">
    <source>
        <dbReference type="SAM" id="MobiDB-lite"/>
    </source>
</evidence>
<reference evidence="6" key="1">
    <citation type="journal article" date="2023" name="Plant J.">
        <title>The genome of the king protea, Protea cynaroides.</title>
        <authorList>
            <person name="Chang J."/>
            <person name="Duong T.A."/>
            <person name="Schoeman C."/>
            <person name="Ma X."/>
            <person name="Roodt D."/>
            <person name="Barker N."/>
            <person name="Li Z."/>
            <person name="Van de Peer Y."/>
            <person name="Mizrachi E."/>
        </authorList>
    </citation>
    <scope>NUCLEOTIDE SEQUENCE</scope>
    <source>
        <tissue evidence="6">Young leaves</tissue>
    </source>
</reference>
<organism evidence="6 7">
    <name type="scientific">Protea cynaroides</name>
    <dbReference type="NCBI Taxonomy" id="273540"/>
    <lineage>
        <taxon>Eukaryota</taxon>
        <taxon>Viridiplantae</taxon>
        <taxon>Streptophyta</taxon>
        <taxon>Embryophyta</taxon>
        <taxon>Tracheophyta</taxon>
        <taxon>Spermatophyta</taxon>
        <taxon>Magnoliopsida</taxon>
        <taxon>Proteales</taxon>
        <taxon>Proteaceae</taxon>
        <taxon>Protea</taxon>
    </lineage>
</organism>
<evidence type="ECO:0000256" key="3">
    <source>
        <dbReference type="ARBA" id="ARBA00022490"/>
    </source>
</evidence>